<dbReference type="PANTHER" id="PTHR43701">
    <property type="entry name" value="MEMBRANE TRANSPORTER PROTEIN MJ0441-RELATED"/>
    <property type="match status" value="1"/>
</dbReference>
<dbReference type="Pfam" id="PF01925">
    <property type="entry name" value="TauE"/>
    <property type="match status" value="1"/>
</dbReference>
<feature type="transmembrane region" description="Helical" evidence="6">
    <location>
        <begin position="194"/>
        <end position="214"/>
    </location>
</feature>
<organism evidence="7 8">
    <name type="scientific">Dermatophilus congolensis</name>
    <dbReference type="NCBI Taxonomy" id="1863"/>
    <lineage>
        <taxon>Bacteria</taxon>
        <taxon>Bacillati</taxon>
        <taxon>Actinomycetota</taxon>
        <taxon>Actinomycetes</taxon>
        <taxon>Micrococcales</taxon>
        <taxon>Dermatophilaceae</taxon>
        <taxon>Dermatophilus</taxon>
    </lineage>
</organism>
<dbReference type="InterPro" id="IPR002781">
    <property type="entry name" value="TM_pro_TauE-like"/>
</dbReference>
<dbReference type="EMBL" id="LT906453">
    <property type="protein sequence ID" value="SNV22285.1"/>
    <property type="molecule type" value="Genomic_DNA"/>
</dbReference>
<reference evidence="7 8" key="1">
    <citation type="submission" date="2017-06" db="EMBL/GenBank/DDBJ databases">
        <authorList>
            <consortium name="Pathogen Informatics"/>
        </authorList>
    </citation>
    <scope>NUCLEOTIDE SEQUENCE [LARGE SCALE GENOMIC DNA]</scope>
    <source>
        <strain evidence="7 8">NCTC13039</strain>
    </source>
</reference>
<dbReference type="STRING" id="1121387.GCA_000429885_02138"/>
<dbReference type="AlphaFoldDB" id="A0A239VJ74"/>
<feature type="transmembrane region" description="Helical" evidence="6">
    <location>
        <begin position="97"/>
        <end position="114"/>
    </location>
</feature>
<evidence type="ECO:0000256" key="2">
    <source>
        <dbReference type="ARBA" id="ARBA00009142"/>
    </source>
</evidence>
<feature type="transmembrane region" description="Helical" evidence="6">
    <location>
        <begin position="169"/>
        <end position="187"/>
    </location>
</feature>
<dbReference type="RefSeq" id="WP_028327685.1">
    <property type="nucleotide sequence ID" value="NZ_JAAFNI010000001.1"/>
</dbReference>
<feature type="transmembrane region" description="Helical" evidence="6">
    <location>
        <begin position="226"/>
        <end position="244"/>
    </location>
</feature>
<dbReference type="OrthoDB" id="528320at2"/>
<dbReference type="PANTHER" id="PTHR43701:SF2">
    <property type="entry name" value="MEMBRANE TRANSPORTER PROTEIN YJNA-RELATED"/>
    <property type="match status" value="1"/>
</dbReference>
<name>A0A239VJ74_9MICO</name>
<sequence>MDWWIPPLALAVGALMGALGGGGAILTVPILTTLIGQTPRAATTGSLIIVGLSALIGVIPHLKTGRAKIADGLTFGVLGSAGALIGSHLSATVRGPVLMVAFCALLLLVAAVMIRKQIRAAPTGTTRRGWIARIGAATGVGLLTGFFGVGGGFVIVPALTLIMGLEMPAAVATSLLVIAINSATSLASRATQELPLDWATLLPFAALTAFGTLLGGRLTTRINQRALNLAFIALLILLALGLAAQNLPELINQ</sequence>
<comment type="similarity">
    <text evidence="2 6">Belongs to the 4-toluene sulfonate uptake permease (TSUP) (TC 2.A.102) family.</text>
</comment>
<keyword evidence="4 6" id="KW-1133">Transmembrane helix</keyword>
<evidence type="ECO:0000256" key="1">
    <source>
        <dbReference type="ARBA" id="ARBA00004141"/>
    </source>
</evidence>
<evidence type="ECO:0000256" key="5">
    <source>
        <dbReference type="ARBA" id="ARBA00023136"/>
    </source>
</evidence>
<proteinExistence type="inferred from homology"/>
<evidence type="ECO:0000256" key="4">
    <source>
        <dbReference type="ARBA" id="ARBA00022989"/>
    </source>
</evidence>
<dbReference type="Proteomes" id="UP000242637">
    <property type="component" value="Chromosome 1"/>
</dbReference>
<evidence type="ECO:0000313" key="7">
    <source>
        <dbReference type="EMBL" id="SNV22285.1"/>
    </source>
</evidence>
<dbReference type="InterPro" id="IPR051598">
    <property type="entry name" value="TSUP/Inactive_protease-like"/>
</dbReference>
<evidence type="ECO:0000256" key="3">
    <source>
        <dbReference type="ARBA" id="ARBA00022692"/>
    </source>
</evidence>
<accession>A0A239VJ74</accession>
<gene>
    <name evidence="7" type="ORF">SAMEA4475696_01472</name>
</gene>
<evidence type="ECO:0000256" key="6">
    <source>
        <dbReference type="RuleBase" id="RU363041"/>
    </source>
</evidence>
<feature type="transmembrane region" description="Helical" evidence="6">
    <location>
        <begin position="40"/>
        <end position="60"/>
    </location>
</feature>
<dbReference type="GO" id="GO:0005886">
    <property type="term" value="C:plasma membrane"/>
    <property type="evidence" value="ECO:0007669"/>
    <property type="project" value="UniProtKB-SubCell"/>
</dbReference>
<comment type="subcellular location">
    <subcellularLocation>
        <location evidence="6">Cell membrane</location>
        <topology evidence="6">Multi-pass membrane protein</topology>
    </subcellularLocation>
    <subcellularLocation>
        <location evidence="1">Membrane</location>
        <topology evidence="1">Multi-pass membrane protein</topology>
    </subcellularLocation>
</comment>
<feature type="transmembrane region" description="Helical" evidence="6">
    <location>
        <begin position="134"/>
        <end position="163"/>
    </location>
</feature>
<keyword evidence="6" id="KW-1003">Cell membrane</keyword>
<keyword evidence="5 6" id="KW-0472">Membrane</keyword>
<evidence type="ECO:0000313" key="8">
    <source>
        <dbReference type="Proteomes" id="UP000242637"/>
    </source>
</evidence>
<protein>
    <recommendedName>
        <fullName evidence="6">Probable membrane transporter protein</fullName>
    </recommendedName>
</protein>
<dbReference type="KEGG" id="dco:SAMEA4475696_1472"/>
<keyword evidence="8" id="KW-1185">Reference proteome</keyword>
<dbReference type="GeneID" id="63459684"/>
<keyword evidence="3 6" id="KW-0812">Transmembrane</keyword>
<feature type="transmembrane region" description="Helical" evidence="6">
    <location>
        <begin position="72"/>
        <end position="91"/>
    </location>
</feature>